<dbReference type="OrthoDB" id="9799572at2"/>
<protein>
    <submittedName>
        <fullName evidence="8">Blr4414 protein</fullName>
    </submittedName>
</protein>
<name>Q89LX9_BRADU</name>
<dbReference type="HOGENOM" id="CLU_1700838_0_0_5"/>
<evidence type="ECO:0000256" key="1">
    <source>
        <dbReference type="ARBA" id="ARBA00004370"/>
    </source>
</evidence>
<accession>Q89LX9</accession>
<dbReference type="GO" id="GO:0016020">
    <property type="term" value="C:membrane"/>
    <property type="evidence" value="ECO:0007669"/>
    <property type="project" value="UniProtKB-SubCell"/>
</dbReference>
<dbReference type="PATRIC" id="fig|224911.5.peg.4462"/>
<dbReference type="EnsemblBacteria" id="BAC49679">
    <property type="protein sequence ID" value="BAC49679"/>
    <property type="gene ID" value="BAC49679"/>
</dbReference>
<dbReference type="PANTHER" id="PTHR12219:SF8">
    <property type="entry name" value="NADH DEHYDROGENASE [UBIQUINONE] IRON-SULFUR PROTEIN 4, MITOCHONDRIAL"/>
    <property type="match status" value="1"/>
</dbReference>
<evidence type="ECO:0000256" key="2">
    <source>
        <dbReference type="ARBA" id="ARBA00022448"/>
    </source>
</evidence>
<dbReference type="PANTHER" id="PTHR12219">
    <property type="entry name" value="NADH-UBIQUINONE OXIDOREDUCTASE"/>
    <property type="match status" value="1"/>
</dbReference>
<dbReference type="InterPro" id="IPR006885">
    <property type="entry name" value="NADH_UbQ_FeS_4_mit-like"/>
</dbReference>
<dbReference type="STRING" id="224911.AAV28_19215"/>
<evidence type="ECO:0000256" key="3">
    <source>
        <dbReference type="ARBA" id="ARBA00022660"/>
    </source>
</evidence>
<dbReference type="InterPro" id="IPR038532">
    <property type="entry name" value="NDUFS4-like_sf"/>
</dbReference>
<keyword evidence="5" id="KW-0249">Electron transport</keyword>
<organism evidence="8 9">
    <name type="scientific">Bradyrhizobium diazoefficiens (strain JCM 10833 / BCRC 13528 / IAM 13628 / NBRC 14792 / USDA 110)</name>
    <dbReference type="NCBI Taxonomy" id="224911"/>
    <lineage>
        <taxon>Bacteria</taxon>
        <taxon>Pseudomonadati</taxon>
        <taxon>Pseudomonadota</taxon>
        <taxon>Alphaproteobacteria</taxon>
        <taxon>Hyphomicrobiales</taxon>
        <taxon>Nitrobacteraceae</taxon>
        <taxon>Bradyrhizobium</taxon>
    </lineage>
</organism>
<dbReference type="eggNOG" id="ENOG5032RJS">
    <property type="taxonomic scope" value="Bacteria"/>
</dbReference>
<keyword evidence="3" id="KW-0679">Respiratory chain</keyword>
<dbReference type="Proteomes" id="UP000002526">
    <property type="component" value="Chromosome"/>
</dbReference>
<evidence type="ECO:0000256" key="5">
    <source>
        <dbReference type="ARBA" id="ARBA00022982"/>
    </source>
</evidence>
<dbReference type="Pfam" id="PF04800">
    <property type="entry name" value="NDUS4"/>
    <property type="match status" value="1"/>
</dbReference>
<comment type="subcellular location">
    <subcellularLocation>
        <location evidence="1">Membrane</location>
    </subcellularLocation>
</comment>
<reference evidence="9" key="1">
    <citation type="journal article" date="2002" name="DNA Res.">
        <title>Complete genomic sequence of nitrogen-fixing symbiotic bacterium Bradyrhizobium japonicum USDA110.</title>
        <authorList>
            <person name="Kaneko T."/>
            <person name="Nakamura Y."/>
            <person name="Sato S."/>
            <person name="Minamisawa K."/>
            <person name="Uchiumi T."/>
            <person name="Sasamoto S."/>
            <person name="Watanabe A."/>
            <person name="Idesawa K."/>
            <person name="Iriguchi M."/>
            <person name="Kawashima K."/>
            <person name="Kohara M."/>
            <person name="Matsumoto M."/>
            <person name="Shimpo S."/>
            <person name="Tsuruoka H."/>
            <person name="Wada T."/>
            <person name="Yamada M."/>
            <person name="Tabata S."/>
        </authorList>
    </citation>
    <scope>NUCLEOTIDE SEQUENCE [LARGE SCALE GENOMIC DNA]</scope>
    <source>
        <strain evidence="9">JCM 10833 / BCRC 13528 / IAM 13628 / NBRC 14792 / USDA 110</strain>
    </source>
</reference>
<evidence type="ECO:0000256" key="6">
    <source>
        <dbReference type="ARBA" id="ARBA00023136"/>
    </source>
</evidence>
<dbReference type="Gene3D" id="3.30.160.190">
    <property type="entry name" value="atu1810 like domain"/>
    <property type="match status" value="1"/>
</dbReference>
<proteinExistence type="predicted"/>
<keyword evidence="4" id="KW-0809">Transit peptide</keyword>
<dbReference type="EMBL" id="BA000040">
    <property type="protein sequence ID" value="BAC49679.1"/>
    <property type="molecule type" value="Genomic_DNA"/>
</dbReference>
<dbReference type="PhylomeDB" id="Q89LX9"/>
<keyword evidence="2" id="KW-0813">Transport</keyword>
<evidence type="ECO:0000256" key="4">
    <source>
        <dbReference type="ARBA" id="ARBA00022946"/>
    </source>
</evidence>
<dbReference type="InParanoid" id="Q89LX9"/>
<feature type="region of interest" description="Disordered" evidence="7">
    <location>
        <begin position="63"/>
        <end position="82"/>
    </location>
</feature>
<evidence type="ECO:0000313" key="9">
    <source>
        <dbReference type="Proteomes" id="UP000002526"/>
    </source>
</evidence>
<gene>
    <name evidence="8" type="ordered locus">blr4414</name>
</gene>
<keyword evidence="6" id="KW-0472">Membrane</keyword>
<sequence>MQHNDYTVGKGDRGAGITDQFPIGVSILSLRFPPTATLTHRNRTKRRKGPDHPMTARIFKPAKNAMQSGRSKTREWQLDYEPEQPRAVEPLMGWTSSGDMKQQITLRFDSKEEAVAYCERKGIAYQVIEPQDSIRRPVAYADNFSFRRGEPWTH</sequence>
<dbReference type="KEGG" id="bja:blr4414"/>
<evidence type="ECO:0000313" key="8">
    <source>
        <dbReference type="EMBL" id="BAC49679.1"/>
    </source>
</evidence>
<keyword evidence="9" id="KW-1185">Reference proteome</keyword>
<dbReference type="AlphaFoldDB" id="Q89LX9"/>
<evidence type="ECO:0000256" key="7">
    <source>
        <dbReference type="SAM" id="MobiDB-lite"/>
    </source>
</evidence>
<dbReference type="GO" id="GO:0022900">
    <property type="term" value="P:electron transport chain"/>
    <property type="evidence" value="ECO:0007669"/>
    <property type="project" value="InterPro"/>
</dbReference>